<dbReference type="Pfam" id="PF07041">
    <property type="entry name" value="DUF1327"/>
    <property type="match status" value="1"/>
</dbReference>
<dbReference type="InterPro" id="IPR009759">
    <property type="entry name" value="Phage_ES18_Gp24"/>
</dbReference>
<dbReference type="Proteomes" id="UP000007097">
    <property type="component" value="Chromosome"/>
</dbReference>
<dbReference type="AlphaFoldDB" id="B7N3K0"/>
<sequence length="297" mass="33401">MMNKKYELVVKGINNYGDKVTVTVKSEGDGQASLLLPDVAISLDRTEGATLEFYEAEAKKQAKQFFMDVAAGLCEWNEPLPEKRPVILEAQDVLITYKGKLPGRITCSLKMPPSTLRSEKDDVESRIEKLESYVVELNKKWSILVPSGDEKQFAAFDDYCRKVMSRNLAECFSIHNDNFSDPEWECNRPSFVVSGDAGKITISENGKVTPPSHQHSEELIEFAIDYLKNNKKQGLMKRVGRCMGYLQVAAEIEALASGADKDAIVREALLRDFNTPPFKKGPAYWLHPGLTYLKVRI</sequence>
<protein>
    <recommendedName>
        <fullName evidence="3">Phage protein</fullName>
    </recommendedName>
</protein>
<evidence type="ECO:0000313" key="2">
    <source>
        <dbReference type="Proteomes" id="UP000007097"/>
    </source>
</evidence>
<dbReference type="KEGG" id="eum:ECUMN_1334"/>
<evidence type="ECO:0000313" key="1">
    <source>
        <dbReference type="EMBL" id="CAR12543.1"/>
    </source>
</evidence>
<accession>B7N3K0</accession>
<dbReference type="STRING" id="585056.ECUMN_1334"/>
<dbReference type="PATRIC" id="fig|585056.7.peg.1541"/>
<gene>
    <name evidence="1" type="ordered locus">ECUMN_1334</name>
</gene>
<proteinExistence type="predicted"/>
<name>B7N3K0_ECOLU</name>
<reference evidence="2" key="1">
    <citation type="journal article" date="2009" name="PLoS Genet.">
        <title>Organised genome dynamics in the Escherichia coli species results in highly diverse adaptive paths.</title>
        <authorList>
            <person name="Touchon M."/>
            <person name="Hoede C."/>
            <person name="Tenaillon O."/>
            <person name="Barbe V."/>
            <person name="Baeriswyl S."/>
            <person name="Bidet P."/>
            <person name="Bingen E."/>
            <person name="Bonacorsi S."/>
            <person name="Bouchier C."/>
            <person name="Bouvet O."/>
            <person name="Calteau A."/>
            <person name="Chiapello H."/>
            <person name="Clermont O."/>
            <person name="Cruveiller S."/>
            <person name="Danchin A."/>
            <person name="Diard M."/>
            <person name="Dossat C."/>
            <person name="Karoui M.E."/>
            <person name="Frapy E."/>
            <person name="Garry L."/>
            <person name="Ghigo J.M."/>
            <person name="Gilles A.M."/>
            <person name="Johnson J."/>
            <person name="Le Bouguenec C."/>
            <person name="Lescat M."/>
            <person name="Mangenot S."/>
            <person name="Martinez-Jehanne V."/>
            <person name="Matic I."/>
            <person name="Nassif X."/>
            <person name="Oztas S."/>
            <person name="Petit M.A."/>
            <person name="Pichon C."/>
            <person name="Rouy Z."/>
            <person name="Ruf C.S."/>
            <person name="Schneider D."/>
            <person name="Tourret J."/>
            <person name="Vacherie B."/>
            <person name="Vallenet D."/>
            <person name="Medigue C."/>
            <person name="Rocha E.P.C."/>
            <person name="Denamur E."/>
        </authorList>
    </citation>
    <scope>NUCLEOTIDE SEQUENCE [LARGE SCALE GENOMIC DNA]</scope>
    <source>
        <strain evidence="2">UMN026 / ExPEC</strain>
    </source>
</reference>
<dbReference type="EMBL" id="CU928163">
    <property type="protein sequence ID" value="CAR12543.1"/>
    <property type="molecule type" value="Genomic_DNA"/>
</dbReference>
<evidence type="ECO:0008006" key="3">
    <source>
        <dbReference type="Google" id="ProtNLM"/>
    </source>
</evidence>
<dbReference type="HOGENOM" id="CLU_073009_0_0_6"/>
<organism evidence="1 2">
    <name type="scientific">Escherichia coli O17:K52:H18 (strain UMN026 / ExPEC)</name>
    <dbReference type="NCBI Taxonomy" id="585056"/>
    <lineage>
        <taxon>Bacteria</taxon>
        <taxon>Pseudomonadati</taxon>
        <taxon>Pseudomonadota</taxon>
        <taxon>Gammaproteobacteria</taxon>
        <taxon>Enterobacterales</taxon>
        <taxon>Enterobacteriaceae</taxon>
        <taxon>Escherichia</taxon>
    </lineage>
</organism>